<feature type="region of interest" description="Disordered" evidence="1">
    <location>
        <begin position="104"/>
        <end position="125"/>
    </location>
</feature>
<organism evidence="2 3">
    <name type="scientific">Trematosphaeria pertusa</name>
    <dbReference type="NCBI Taxonomy" id="390896"/>
    <lineage>
        <taxon>Eukaryota</taxon>
        <taxon>Fungi</taxon>
        <taxon>Dikarya</taxon>
        <taxon>Ascomycota</taxon>
        <taxon>Pezizomycotina</taxon>
        <taxon>Dothideomycetes</taxon>
        <taxon>Pleosporomycetidae</taxon>
        <taxon>Pleosporales</taxon>
        <taxon>Massarineae</taxon>
        <taxon>Trematosphaeriaceae</taxon>
        <taxon>Trematosphaeria</taxon>
    </lineage>
</organism>
<dbReference type="Proteomes" id="UP000800094">
    <property type="component" value="Unassembled WGS sequence"/>
</dbReference>
<gene>
    <name evidence="2" type="ORF">BU26DRAFT_568210</name>
</gene>
<protein>
    <submittedName>
        <fullName evidence="2">Uncharacterized protein</fullName>
    </submittedName>
</protein>
<evidence type="ECO:0000256" key="1">
    <source>
        <dbReference type="SAM" id="MobiDB-lite"/>
    </source>
</evidence>
<keyword evidence="3" id="KW-1185">Reference proteome</keyword>
<dbReference type="RefSeq" id="XP_033680654.1">
    <property type="nucleotide sequence ID" value="XM_033833746.1"/>
</dbReference>
<proteinExistence type="predicted"/>
<accession>A0A6A6I811</accession>
<dbReference type="GeneID" id="54587076"/>
<feature type="region of interest" description="Disordered" evidence="1">
    <location>
        <begin position="1"/>
        <end position="34"/>
    </location>
</feature>
<feature type="compositionally biased region" description="Low complexity" evidence="1">
    <location>
        <begin position="57"/>
        <end position="84"/>
    </location>
</feature>
<evidence type="ECO:0000313" key="3">
    <source>
        <dbReference type="Proteomes" id="UP000800094"/>
    </source>
</evidence>
<name>A0A6A6I811_9PLEO</name>
<sequence>MSSSRHHIPFPRNFLSLNTPLKKPAPSTMDAVVASPESEVPNTFLSNRAHHVPRQASVSSVSSVETVDGAAPVSPTSSESAPSPEFKPALPAFQPLALNTKYAAPPATAKDMSGDKGGPFLSNRA</sequence>
<reference evidence="2" key="1">
    <citation type="journal article" date="2020" name="Stud. Mycol.">
        <title>101 Dothideomycetes genomes: a test case for predicting lifestyles and emergence of pathogens.</title>
        <authorList>
            <person name="Haridas S."/>
            <person name="Albert R."/>
            <person name="Binder M."/>
            <person name="Bloem J."/>
            <person name="Labutti K."/>
            <person name="Salamov A."/>
            <person name="Andreopoulos B."/>
            <person name="Baker S."/>
            <person name="Barry K."/>
            <person name="Bills G."/>
            <person name="Bluhm B."/>
            <person name="Cannon C."/>
            <person name="Castanera R."/>
            <person name="Culley D."/>
            <person name="Daum C."/>
            <person name="Ezra D."/>
            <person name="Gonzalez J."/>
            <person name="Henrissat B."/>
            <person name="Kuo A."/>
            <person name="Liang C."/>
            <person name="Lipzen A."/>
            <person name="Lutzoni F."/>
            <person name="Magnuson J."/>
            <person name="Mondo S."/>
            <person name="Nolan M."/>
            <person name="Ohm R."/>
            <person name="Pangilinan J."/>
            <person name="Park H.-J."/>
            <person name="Ramirez L."/>
            <person name="Alfaro M."/>
            <person name="Sun H."/>
            <person name="Tritt A."/>
            <person name="Yoshinaga Y."/>
            <person name="Zwiers L.-H."/>
            <person name="Turgeon B."/>
            <person name="Goodwin S."/>
            <person name="Spatafora J."/>
            <person name="Crous P."/>
            <person name="Grigoriev I."/>
        </authorList>
    </citation>
    <scope>NUCLEOTIDE SEQUENCE</scope>
    <source>
        <strain evidence="2">CBS 122368</strain>
    </source>
</reference>
<dbReference type="AlphaFoldDB" id="A0A6A6I811"/>
<evidence type="ECO:0000313" key="2">
    <source>
        <dbReference type="EMBL" id="KAF2245650.1"/>
    </source>
</evidence>
<feature type="region of interest" description="Disordered" evidence="1">
    <location>
        <begin position="48"/>
        <end position="89"/>
    </location>
</feature>
<dbReference type="OrthoDB" id="3797248at2759"/>
<dbReference type="EMBL" id="ML987200">
    <property type="protein sequence ID" value="KAF2245650.1"/>
    <property type="molecule type" value="Genomic_DNA"/>
</dbReference>